<protein>
    <submittedName>
        <fullName evidence="7">50S ribosomal protein L3 glutamine methyltransferase</fullName>
        <ecNumber evidence="7">2.1.1.298</ecNumber>
    </submittedName>
</protein>
<dbReference type="GO" id="GO:0005840">
    <property type="term" value="C:ribosome"/>
    <property type="evidence" value="ECO:0007669"/>
    <property type="project" value="UniProtKB-KW"/>
</dbReference>
<dbReference type="EC" id="2.1.1.298" evidence="7"/>
<dbReference type="AlphaFoldDB" id="A0A554XJ78"/>
<keyword evidence="1 7" id="KW-0489">Methyltransferase</keyword>
<keyword evidence="2 7" id="KW-0808">Transferase</keyword>
<dbReference type="CDD" id="cd02440">
    <property type="entry name" value="AdoMet_MTases"/>
    <property type="match status" value="1"/>
</dbReference>
<dbReference type="InterPro" id="IPR017127">
    <property type="entry name" value="Ribosome_uL3_MTase"/>
</dbReference>
<dbReference type="NCBIfam" id="TIGR03533">
    <property type="entry name" value="L3_gln_methyl"/>
    <property type="match status" value="1"/>
</dbReference>
<dbReference type="PIRSF" id="PIRSF037167">
    <property type="entry name" value="Mtase_YfcB_prd"/>
    <property type="match status" value="1"/>
</dbReference>
<dbReference type="InterPro" id="IPR002052">
    <property type="entry name" value="DNA_methylase_N6_adenine_CS"/>
</dbReference>
<feature type="domain" description="Methyltransferase small" evidence="5">
    <location>
        <begin position="126"/>
        <end position="208"/>
    </location>
</feature>
<dbReference type="InterPro" id="IPR004556">
    <property type="entry name" value="HemK-like"/>
</dbReference>
<evidence type="ECO:0000256" key="1">
    <source>
        <dbReference type="ARBA" id="ARBA00022603"/>
    </source>
</evidence>
<dbReference type="NCBIfam" id="TIGR00536">
    <property type="entry name" value="hemK_fam"/>
    <property type="match status" value="1"/>
</dbReference>
<dbReference type="GO" id="GO:0036009">
    <property type="term" value="F:protein-glutamine N-methyltransferase activity"/>
    <property type="evidence" value="ECO:0007669"/>
    <property type="project" value="InterPro"/>
</dbReference>
<evidence type="ECO:0000313" key="7">
    <source>
        <dbReference type="EMBL" id="TSE35881.1"/>
    </source>
</evidence>
<keyword evidence="3" id="KW-0949">S-adenosyl-L-methionine</keyword>
<accession>A0A554XJ78</accession>
<reference evidence="7 8" key="1">
    <citation type="submission" date="2019-07" db="EMBL/GenBank/DDBJ databases">
        <title>Tepidimonas charontis SPSP-6 draft genome.</title>
        <authorList>
            <person name="Da Costa M.S."/>
            <person name="Froufe H.J.C."/>
            <person name="Egas C."/>
            <person name="Albuquerque L."/>
        </authorList>
    </citation>
    <scope>NUCLEOTIDE SEQUENCE [LARGE SCALE GENOMIC DNA]</scope>
    <source>
        <strain evidence="7 8">SPSP-6</strain>
    </source>
</reference>
<feature type="region of interest" description="Disordered" evidence="4">
    <location>
        <begin position="319"/>
        <end position="349"/>
    </location>
</feature>
<proteinExistence type="predicted"/>
<dbReference type="GO" id="GO:0003676">
    <property type="term" value="F:nucleic acid binding"/>
    <property type="evidence" value="ECO:0007669"/>
    <property type="project" value="InterPro"/>
</dbReference>
<sequence>MTPLSALVERAERRLSAAGVAFGHGTTNAYDEAAWLVLWRLGLPLDTDVVANGSMPVPAADAQRVDALIEERIRTRKPAAYLTREAWLQGVPFYVDERVIVPRSLIAELIAAAPQADPIDPWLGPHTRRVLDLCTGNGSLAVLAALAWPEVTVDASDISADALAVAQRNVQRHGLQNRIRLLQSDGWRQIDGRYDLVLCNPPYVNRRSMAALPPEFRAEPALALDGGEDGMDFVRHVLAHALTHLNPEGVLVLEIGHERPHFERAFPHVPVVWLRTSAGDDAVLLITRDALAMAQAGDGAAGGPVDAAAGAARYGGGTDALGAPHASAGRRAPAAHAREAEPPATDLLP</sequence>
<keyword evidence="8" id="KW-1185">Reference proteome</keyword>
<dbReference type="SUPFAM" id="SSF53335">
    <property type="entry name" value="S-adenosyl-L-methionine-dependent methyltransferases"/>
    <property type="match status" value="1"/>
</dbReference>
<dbReference type="PANTHER" id="PTHR47806:SF1">
    <property type="entry name" value="RIBOSOMAL PROTEIN UL3 GLUTAMINE METHYLTRANSFERASE"/>
    <property type="match status" value="1"/>
</dbReference>
<evidence type="ECO:0000313" key="8">
    <source>
        <dbReference type="Proteomes" id="UP000318294"/>
    </source>
</evidence>
<feature type="domain" description="Release factor glutamine methyltransferase N-terminal" evidence="6">
    <location>
        <begin position="7"/>
        <end position="83"/>
    </location>
</feature>
<dbReference type="GO" id="GO:0005829">
    <property type="term" value="C:cytosol"/>
    <property type="evidence" value="ECO:0007669"/>
    <property type="project" value="TreeGrafter"/>
</dbReference>
<name>A0A554XJ78_9BURK</name>
<dbReference type="PANTHER" id="PTHR47806">
    <property type="entry name" value="50S RIBOSOMAL PROTEIN L3 GLUTAMINE METHYLTRANSFERASE"/>
    <property type="match status" value="1"/>
</dbReference>
<evidence type="ECO:0000256" key="2">
    <source>
        <dbReference type="ARBA" id="ARBA00022679"/>
    </source>
</evidence>
<gene>
    <name evidence="7" type="primary">prmB</name>
    <name evidence="7" type="ORF">Tchar_00461</name>
</gene>
<dbReference type="InterPro" id="IPR029063">
    <property type="entry name" value="SAM-dependent_MTases_sf"/>
</dbReference>
<dbReference type="Gene3D" id="1.10.8.10">
    <property type="entry name" value="DNA helicase RuvA subunit, C-terminal domain"/>
    <property type="match status" value="1"/>
</dbReference>
<dbReference type="OrthoDB" id="9800643at2"/>
<evidence type="ECO:0000256" key="3">
    <source>
        <dbReference type="ARBA" id="ARBA00022691"/>
    </source>
</evidence>
<dbReference type="Gene3D" id="3.40.50.150">
    <property type="entry name" value="Vaccinia Virus protein VP39"/>
    <property type="match status" value="1"/>
</dbReference>
<evidence type="ECO:0000256" key="4">
    <source>
        <dbReference type="SAM" id="MobiDB-lite"/>
    </source>
</evidence>
<dbReference type="PROSITE" id="PS00092">
    <property type="entry name" value="N6_MTASE"/>
    <property type="match status" value="1"/>
</dbReference>
<keyword evidence="7" id="KW-0687">Ribonucleoprotein</keyword>
<dbReference type="Pfam" id="PF17827">
    <property type="entry name" value="PrmC_N"/>
    <property type="match status" value="1"/>
</dbReference>
<evidence type="ECO:0000259" key="5">
    <source>
        <dbReference type="Pfam" id="PF05175"/>
    </source>
</evidence>
<dbReference type="EMBL" id="VJON01000004">
    <property type="protein sequence ID" value="TSE35881.1"/>
    <property type="molecule type" value="Genomic_DNA"/>
</dbReference>
<feature type="compositionally biased region" description="Low complexity" evidence="4">
    <location>
        <begin position="320"/>
        <end position="335"/>
    </location>
</feature>
<dbReference type="GO" id="GO:0032259">
    <property type="term" value="P:methylation"/>
    <property type="evidence" value="ECO:0007669"/>
    <property type="project" value="UniProtKB-KW"/>
</dbReference>
<dbReference type="InterPro" id="IPR040758">
    <property type="entry name" value="PrmC_N"/>
</dbReference>
<dbReference type="Proteomes" id="UP000318294">
    <property type="component" value="Unassembled WGS sequence"/>
</dbReference>
<dbReference type="InterPro" id="IPR007848">
    <property type="entry name" value="Small_mtfrase_dom"/>
</dbReference>
<keyword evidence="7" id="KW-0689">Ribosomal protein</keyword>
<evidence type="ECO:0000259" key="6">
    <source>
        <dbReference type="Pfam" id="PF17827"/>
    </source>
</evidence>
<organism evidence="7 8">
    <name type="scientific">Tepidimonas charontis</name>
    <dbReference type="NCBI Taxonomy" id="2267262"/>
    <lineage>
        <taxon>Bacteria</taxon>
        <taxon>Pseudomonadati</taxon>
        <taxon>Pseudomonadota</taxon>
        <taxon>Betaproteobacteria</taxon>
        <taxon>Burkholderiales</taxon>
        <taxon>Tepidimonas</taxon>
    </lineage>
</organism>
<dbReference type="Pfam" id="PF05175">
    <property type="entry name" value="MTS"/>
    <property type="match status" value="1"/>
</dbReference>
<comment type="caution">
    <text evidence="7">The sequence shown here is derived from an EMBL/GenBank/DDBJ whole genome shotgun (WGS) entry which is preliminary data.</text>
</comment>